<dbReference type="SUPFAM" id="SSF75217">
    <property type="entry name" value="alpha/beta knot"/>
    <property type="match status" value="1"/>
</dbReference>
<organism evidence="4 5">
    <name type="scientific">Putridiphycobacter roseus</name>
    <dbReference type="NCBI Taxonomy" id="2219161"/>
    <lineage>
        <taxon>Bacteria</taxon>
        <taxon>Pseudomonadati</taxon>
        <taxon>Bacteroidota</taxon>
        <taxon>Flavobacteriia</taxon>
        <taxon>Flavobacteriales</taxon>
        <taxon>Crocinitomicaceae</taxon>
        <taxon>Putridiphycobacter</taxon>
    </lineage>
</organism>
<dbReference type="AlphaFoldDB" id="A0A2W1NIC5"/>
<reference evidence="4 5" key="1">
    <citation type="submission" date="2018-06" db="EMBL/GenBank/DDBJ databases">
        <title>The draft genome sequence of Crocinitomix sp. SM1701.</title>
        <authorList>
            <person name="Zhang X."/>
        </authorList>
    </citation>
    <scope>NUCLEOTIDE SEQUENCE [LARGE SCALE GENOMIC DNA]</scope>
    <source>
        <strain evidence="4 5">SM1701</strain>
    </source>
</reference>
<evidence type="ECO:0000313" key="5">
    <source>
        <dbReference type="Proteomes" id="UP000249248"/>
    </source>
</evidence>
<dbReference type="GO" id="GO:0003723">
    <property type="term" value="F:RNA binding"/>
    <property type="evidence" value="ECO:0007669"/>
    <property type="project" value="InterPro"/>
</dbReference>
<dbReference type="Pfam" id="PF00588">
    <property type="entry name" value="SpoU_methylase"/>
    <property type="match status" value="1"/>
</dbReference>
<gene>
    <name evidence="4" type="ORF">DNU06_02790</name>
</gene>
<dbReference type="PANTHER" id="PTHR46429">
    <property type="entry name" value="23S RRNA (GUANOSINE-2'-O-)-METHYLTRANSFERASE RLMB"/>
    <property type="match status" value="1"/>
</dbReference>
<feature type="domain" description="tRNA/rRNA methyltransferase SpoU type" evidence="3">
    <location>
        <begin position="28"/>
        <end position="171"/>
    </location>
</feature>
<dbReference type="InterPro" id="IPR004441">
    <property type="entry name" value="rRNA_MeTrfase_TrmH"/>
</dbReference>
<evidence type="ECO:0000259" key="3">
    <source>
        <dbReference type="Pfam" id="PF00588"/>
    </source>
</evidence>
<dbReference type="GO" id="GO:0005829">
    <property type="term" value="C:cytosol"/>
    <property type="evidence" value="ECO:0007669"/>
    <property type="project" value="TreeGrafter"/>
</dbReference>
<keyword evidence="1 4" id="KW-0489">Methyltransferase</keyword>
<evidence type="ECO:0000313" key="4">
    <source>
        <dbReference type="EMBL" id="PZE18773.1"/>
    </source>
</evidence>
<proteinExistence type="predicted"/>
<dbReference type="GO" id="GO:0032259">
    <property type="term" value="P:methylation"/>
    <property type="evidence" value="ECO:0007669"/>
    <property type="project" value="UniProtKB-KW"/>
</dbReference>
<name>A0A2W1NIC5_9FLAO</name>
<dbReference type="InterPro" id="IPR029026">
    <property type="entry name" value="tRNA_m1G_MTases_N"/>
</dbReference>
<comment type="caution">
    <text evidence="4">The sequence shown here is derived from an EMBL/GenBank/DDBJ whole genome shotgun (WGS) entry which is preliminary data.</text>
</comment>
<dbReference type="Gene3D" id="3.40.1280.10">
    <property type="match status" value="1"/>
</dbReference>
<keyword evidence="2 4" id="KW-0808">Transferase</keyword>
<accession>A0A2W1NIC5</accession>
<dbReference type="InterPro" id="IPR029028">
    <property type="entry name" value="Alpha/beta_knot_MTases"/>
</dbReference>
<dbReference type="Proteomes" id="UP000249248">
    <property type="component" value="Unassembled WGS sequence"/>
</dbReference>
<dbReference type="EMBL" id="QKSB01000001">
    <property type="protein sequence ID" value="PZE18773.1"/>
    <property type="molecule type" value="Genomic_DNA"/>
</dbReference>
<keyword evidence="5" id="KW-1185">Reference proteome</keyword>
<dbReference type="InterPro" id="IPR001537">
    <property type="entry name" value="SpoU_MeTrfase"/>
</dbReference>
<dbReference type="PANTHER" id="PTHR46429:SF1">
    <property type="entry name" value="23S RRNA (GUANOSINE-2'-O-)-METHYLTRANSFERASE RLMB"/>
    <property type="match status" value="1"/>
</dbReference>
<sequence>MSDHRKLKLQELGRLSIADFKEEEKSPLIVVLDNIRSLNNIGSVFRSGDAFRIEKIYLCGITATPPHRDIHKTAIGATESVAWEHVADTNALMEQLKAENIHCLSIEQTENSVMLDEFQPVKGQRYAVIMGNEVDGVQQSVIDQSDTIIEIPQIGTKHSLNISVCTGVVLWDLFSKIKKL</sequence>
<dbReference type="OrthoDB" id="9795352at2"/>
<evidence type="ECO:0000256" key="1">
    <source>
        <dbReference type="ARBA" id="ARBA00022603"/>
    </source>
</evidence>
<dbReference type="CDD" id="cd18097">
    <property type="entry name" value="SpoU-like"/>
    <property type="match status" value="1"/>
</dbReference>
<dbReference type="GO" id="GO:0006396">
    <property type="term" value="P:RNA processing"/>
    <property type="evidence" value="ECO:0007669"/>
    <property type="project" value="InterPro"/>
</dbReference>
<evidence type="ECO:0000256" key="2">
    <source>
        <dbReference type="ARBA" id="ARBA00022679"/>
    </source>
</evidence>
<dbReference type="RefSeq" id="WP_111061674.1">
    <property type="nucleotide sequence ID" value="NZ_JBHUCU010000007.1"/>
</dbReference>
<dbReference type="GO" id="GO:0008173">
    <property type="term" value="F:RNA methyltransferase activity"/>
    <property type="evidence" value="ECO:0007669"/>
    <property type="project" value="InterPro"/>
</dbReference>
<protein>
    <submittedName>
        <fullName evidence="4">TrmH family RNA methyltransferase</fullName>
    </submittedName>
</protein>